<dbReference type="Gene3D" id="3.90.76.10">
    <property type="entry name" value="Dipeptide-binding Protein, Domain 1"/>
    <property type="match status" value="1"/>
</dbReference>
<feature type="domain" description="Solute-binding protein family 5" evidence="7">
    <location>
        <begin position="90"/>
        <end position="490"/>
    </location>
</feature>
<dbReference type="InterPro" id="IPR030678">
    <property type="entry name" value="Peptide/Ni-bd"/>
</dbReference>
<comment type="similarity">
    <text evidence="2">Belongs to the bacterial solute-binding protein 5 family.</text>
</comment>
<sequence>MRRWISVFVVASLLTLAVAGCAGGKQQQPQQQPGQQQAQQQPEQPKEQVVRFNNGTEPETIDPGLSTGIPEANVENHLFEGLMRLDAESKPVPGMAERYEVKDNGTTYVFYLRDAKWSNGDPVTAHDFVYAWQRVLDPYTASEYAYQLYYVKGAEKLNTVPLKDKDGKDRPEADVKKDIEAAKAELGVKALDDKTLEVKLEAPTPYFLSVAAFHTLFPVNKKAVESGPDWFRKPETIVTNGPYLLKEWKPKEKIVLVKNPNYWAANEVKIDRLEFYPVEEASTALTMYESDQMDVLDDVPVAEMDRLKKEKAGELMIRPYLGTYYYLFNTTKKPLDDPRVRKALSLAIDRNAIVTQITKAGQIPALAYVPPGIPDVQGDFRKNGGDYLKDNDVETAKKLLAEAGYPDGKGFPKLTILYNTSESHKAIAEAIQEMWKKNLGIEVNLTNQEWQVYLDTRTKLGYDIARAGWIGDYVDPMTFIDMFTSTSGNNDTGWKNPQFDDLVKRAKATGDQATRMQLMHEAEKLLMDQAVVMPIYFYVEVDLQKPKLKNVIVHLVGGHDFSRAYWEK</sequence>
<dbReference type="PROSITE" id="PS51257">
    <property type="entry name" value="PROKAR_LIPOPROTEIN"/>
    <property type="match status" value="1"/>
</dbReference>
<accession>A0AA35GBA9</accession>
<feature type="chain" id="PRO_5041392528" evidence="6">
    <location>
        <begin position="23"/>
        <end position="568"/>
    </location>
</feature>
<comment type="subcellular location">
    <subcellularLocation>
        <location evidence="1">Cell envelope</location>
    </subcellularLocation>
</comment>
<keyword evidence="3" id="KW-0813">Transport</keyword>
<dbReference type="InterPro" id="IPR000914">
    <property type="entry name" value="SBP_5_dom"/>
</dbReference>
<keyword evidence="4 6" id="KW-0732">Signal</keyword>
<dbReference type="GO" id="GO:0042597">
    <property type="term" value="C:periplasmic space"/>
    <property type="evidence" value="ECO:0007669"/>
    <property type="project" value="UniProtKB-ARBA"/>
</dbReference>
<dbReference type="InterPro" id="IPR039424">
    <property type="entry name" value="SBP_5"/>
</dbReference>
<evidence type="ECO:0000313" key="9">
    <source>
        <dbReference type="Proteomes" id="UP001163687"/>
    </source>
</evidence>
<dbReference type="GO" id="GO:0015833">
    <property type="term" value="P:peptide transport"/>
    <property type="evidence" value="ECO:0007669"/>
    <property type="project" value="TreeGrafter"/>
</dbReference>
<evidence type="ECO:0000313" key="8">
    <source>
        <dbReference type="EMBL" id="BDG62149.1"/>
    </source>
</evidence>
<evidence type="ECO:0000256" key="4">
    <source>
        <dbReference type="ARBA" id="ARBA00022729"/>
    </source>
</evidence>
<dbReference type="Proteomes" id="UP001163687">
    <property type="component" value="Chromosome"/>
</dbReference>
<feature type="region of interest" description="Disordered" evidence="5">
    <location>
        <begin position="24"/>
        <end position="47"/>
    </location>
</feature>
<evidence type="ECO:0000256" key="1">
    <source>
        <dbReference type="ARBA" id="ARBA00004196"/>
    </source>
</evidence>
<dbReference type="GO" id="GO:0043190">
    <property type="term" value="C:ATP-binding cassette (ABC) transporter complex"/>
    <property type="evidence" value="ECO:0007669"/>
    <property type="project" value="InterPro"/>
</dbReference>
<dbReference type="GO" id="GO:1904680">
    <property type="term" value="F:peptide transmembrane transporter activity"/>
    <property type="evidence" value="ECO:0007669"/>
    <property type="project" value="TreeGrafter"/>
</dbReference>
<dbReference type="GO" id="GO:0030313">
    <property type="term" value="C:cell envelope"/>
    <property type="evidence" value="ECO:0007669"/>
    <property type="project" value="UniProtKB-SubCell"/>
</dbReference>
<keyword evidence="9" id="KW-1185">Reference proteome</keyword>
<dbReference type="AlphaFoldDB" id="A0AA35GBA9"/>
<dbReference type="Gene3D" id="3.10.105.10">
    <property type="entry name" value="Dipeptide-binding Protein, Domain 3"/>
    <property type="match status" value="1"/>
</dbReference>
<organism evidence="8 9">
    <name type="scientific">Caldinitratiruptor microaerophilus</name>
    <dbReference type="NCBI Taxonomy" id="671077"/>
    <lineage>
        <taxon>Bacteria</taxon>
        <taxon>Bacillati</taxon>
        <taxon>Bacillota</taxon>
        <taxon>Clostridia</taxon>
        <taxon>Eubacteriales</taxon>
        <taxon>Symbiobacteriaceae</taxon>
        <taxon>Caldinitratiruptor</taxon>
    </lineage>
</organism>
<evidence type="ECO:0000259" key="7">
    <source>
        <dbReference type="Pfam" id="PF00496"/>
    </source>
</evidence>
<protein>
    <submittedName>
        <fullName evidence="8">Peptide ABC transporter substrate-binding protein</fullName>
    </submittedName>
</protein>
<feature type="signal peptide" evidence="6">
    <location>
        <begin position="1"/>
        <end position="22"/>
    </location>
</feature>
<dbReference type="FunFam" id="3.10.105.10:FF:000001">
    <property type="entry name" value="Oligopeptide ABC transporter, oligopeptide-binding protein"/>
    <property type="match status" value="1"/>
</dbReference>
<dbReference type="KEGG" id="cmic:caldi_32390"/>
<evidence type="ECO:0000256" key="3">
    <source>
        <dbReference type="ARBA" id="ARBA00022448"/>
    </source>
</evidence>
<dbReference type="SUPFAM" id="SSF53850">
    <property type="entry name" value="Periplasmic binding protein-like II"/>
    <property type="match status" value="1"/>
</dbReference>
<dbReference type="Pfam" id="PF00496">
    <property type="entry name" value="SBP_bac_5"/>
    <property type="match status" value="1"/>
</dbReference>
<dbReference type="RefSeq" id="WP_264842747.1">
    <property type="nucleotide sequence ID" value="NZ_AP025628.1"/>
</dbReference>
<dbReference type="Gene3D" id="3.40.190.10">
    <property type="entry name" value="Periplasmic binding protein-like II"/>
    <property type="match status" value="1"/>
</dbReference>
<name>A0AA35GBA9_9FIRM</name>
<dbReference type="CDD" id="cd08504">
    <property type="entry name" value="PBP2_OppA"/>
    <property type="match status" value="1"/>
</dbReference>
<feature type="compositionally biased region" description="Low complexity" evidence="5">
    <location>
        <begin position="24"/>
        <end position="43"/>
    </location>
</feature>
<evidence type="ECO:0000256" key="5">
    <source>
        <dbReference type="SAM" id="MobiDB-lite"/>
    </source>
</evidence>
<gene>
    <name evidence="8" type="ORF">caldi_32390</name>
</gene>
<reference evidence="8" key="1">
    <citation type="submission" date="2022-03" db="EMBL/GenBank/DDBJ databases">
        <title>Complete genome sequence of Caldinitratiruptor microaerophilus.</title>
        <authorList>
            <person name="Mukaiyama R."/>
            <person name="Nishiyama T."/>
            <person name="Ueda K."/>
        </authorList>
    </citation>
    <scope>NUCLEOTIDE SEQUENCE</scope>
    <source>
        <strain evidence="8">JCM 16183</strain>
    </source>
</reference>
<dbReference type="EMBL" id="AP025628">
    <property type="protein sequence ID" value="BDG62149.1"/>
    <property type="molecule type" value="Genomic_DNA"/>
</dbReference>
<dbReference type="PANTHER" id="PTHR30290">
    <property type="entry name" value="PERIPLASMIC BINDING COMPONENT OF ABC TRANSPORTER"/>
    <property type="match status" value="1"/>
</dbReference>
<evidence type="ECO:0000256" key="2">
    <source>
        <dbReference type="ARBA" id="ARBA00005695"/>
    </source>
</evidence>
<evidence type="ECO:0000256" key="6">
    <source>
        <dbReference type="SAM" id="SignalP"/>
    </source>
</evidence>
<proteinExistence type="inferred from homology"/>
<dbReference type="PANTHER" id="PTHR30290:SF10">
    <property type="entry name" value="PERIPLASMIC OLIGOPEPTIDE-BINDING PROTEIN-RELATED"/>
    <property type="match status" value="1"/>
</dbReference>
<dbReference type="PIRSF" id="PIRSF002741">
    <property type="entry name" value="MppA"/>
    <property type="match status" value="1"/>
</dbReference>